<dbReference type="EMBL" id="CP019646">
    <property type="protein sequence ID" value="AQQ72600.1"/>
    <property type="molecule type" value="Genomic_DNA"/>
</dbReference>
<dbReference type="GO" id="GO:0005829">
    <property type="term" value="C:cytosol"/>
    <property type="evidence" value="ECO:0007669"/>
    <property type="project" value="TreeGrafter"/>
</dbReference>
<dbReference type="Pfam" id="PF02911">
    <property type="entry name" value="Formyl_trans_C"/>
    <property type="match status" value="1"/>
</dbReference>
<sequence length="318" mass="34709">MRIVYLGSSHFGVHCLEILKDSRHELAHIITQPAHKAGRGRKLKPTDAAAWAADNNIDCTEAADINSPEIMDLASSLNPDIYVVIAFGQKISQGFISTARYGAINVHASLLPKYRGAAPINRAIVEGETETGVTIITLAEKMDAGKMLGKSVIPIEPDDNAQTIHDKLALISAPLLLKTLDDIESGTAVYENQDESKVTFAKKLQKSDGNINWQQPAEAICRHIRGFWPWPGAFTNYVVAKTGRCYKLTIADAAVADDDPNVETRVPGRFDTNMNVICGEGTLKIKSVKPAGSRRMDFQAFLNGRETGPDDLFMDVGF</sequence>
<gene>
    <name evidence="5 8" type="primary">fmt</name>
    <name evidence="8" type="ORF">SMSP2_02990</name>
</gene>
<evidence type="ECO:0000256" key="4">
    <source>
        <dbReference type="ARBA" id="ARBA00022917"/>
    </source>
</evidence>
<dbReference type="InterPro" id="IPR041711">
    <property type="entry name" value="Met-tRNA-FMT_N"/>
</dbReference>
<dbReference type="Proteomes" id="UP000188181">
    <property type="component" value="Chromosome"/>
</dbReference>
<dbReference type="Pfam" id="PF00551">
    <property type="entry name" value="Formyl_trans_N"/>
    <property type="match status" value="1"/>
</dbReference>
<dbReference type="RefSeq" id="WP_186804766.1">
    <property type="nucleotide sequence ID" value="NZ_CP019646.1"/>
</dbReference>
<accession>A0A1Q2MIU4</accession>
<dbReference type="InterPro" id="IPR002376">
    <property type="entry name" value="Formyl_transf_N"/>
</dbReference>
<dbReference type="InterPro" id="IPR036477">
    <property type="entry name" value="Formyl_transf_N_sf"/>
</dbReference>
<dbReference type="InterPro" id="IPR005793">
    <property type="entry name" value="Formyl_trans_C"/>
</dbReference>
<organism evidence="8 9">
    <name type="scientific">Limihaloglobus sulfuriphilus</name>
    <dbReference type="NCBI Taxonomy" id="1851148"/>
    <lineage>
        <taxon>Bacteria</taxon>
        <taxon>Pseudomonadati</taxon>
        <taxon>Planctomycetota</taxon>
        <taxon>Phycisphaerae</taxon>
        <taxon>Sedimentisphaerales</taxon>
        <taxon>Sedimentisphaeraceae</taxon>
        <taxon>Limihaloglobus</taxon>
    </lineage>
</organism>
<feature type="domain" description="Formyl transferase C-terminal" evidence="7">
    <location>
        <begin position="203"/>
        <end position="305"/>
    </location>
</feature>
<dbReference type="PANTHER" id="PTHR11138">
    <property type="entry name" value="METHIONYL-TRNA FORMYLTRANSFERASE"/>
    <property type="match status" value="1"/>
</dbReference>
<keyword evidence="3 5" id="KW-0808">Transferase</keyword>
<evidence type="ECO:0000256" key="1">
    <source>
        <dbReference type="ARBA" id="ARBA00010699"/>
    </source>
</evidence>
<dbReference type="PANTHER" id="PTHR11138:SF5">
    <property type="entry name" value="METHIONYL-TRNA FORMYLTRANSFERASE, MITOCHONDRIAL"/>
    <property type="match status" value="1"/>
</dbReference>
<dbReference type="GO" id="GO:0004479">
    <property type="term" value="F:methionyl-tRNA formyltransferase activity"/>
    <property type="evidence" value="ECO:0007669"/>
    <property type="project" value="UniProtKB-UniRule"/>
</dbReference>
<dbReference type="InterPro" id="IPR044135">
    <property type="entry name" value="Met-tRNA-FMT_C"/>
</dbReference>
<comment type="similarity">
    <text evidence="1 5">Belongs to the Fmt family.</text>
</comment>
<evidence type="ECO:0000313" key="8">
    <source>
        <dbReference type="EMBL" id="AQQ72600.1"/>
    </source>
</evidence>
<protein>
    <recommendedName>
        <fullName evidence="2 5">Methionyl-tRNA formyltransferase</fullName>
        <ecNumber evidence="2 5">2.1.2.9</ecNumber>
    </recommendedName>
</protein>
<dbReference type="InterPro" id="IPR011034">
    <property type="entry name" value="Formyl_transferase-like_C_sf"/>
</dbReference>
<name>A0A1Q2MIU4_9BACT</name>
<evidence type="ECO:0000256" key="3">
    <source>
        <dbReference type="ARBA" id="ARBA00022679"/>
    </source>
</evidence>
<evidence type="ECO:0000259" key="7">
    <source>
        <dbReference type="Pfam" id="PF02911"/>
    </source>
</evidence>
<keyword evidence="4 5" id="KW-0648">Protein biosynthesis</keyword>
<dbReference type="Gene3D" id="3.40.50.12230">
    <property type="match status" value="1"/>
</dbReference>
<keyword evidence="9" id="KW-1185">Reference proteome</keyword>
<evidence type="ECO:0000256" key="5">
    <source>
        <dbReference type="HAMAP-Rule" id="MF_00182"/>
    </source>
</evidence>
<dbReference type="CDD" id="cd08646">
    <property type="entry name" value="FMT_core_Met-tRNA-FMT_N"/>
    <property type="match status" value="1"/>
</dbReference>
<reference evidence="9" key="1">
    <citation type="submission" date="2017-02" db="EMBL/GenBank/DDBJ databases">
        <title>Comparative genomics and description of representatives of a novel lineage of planctomycetes thriving in anoxic sediments.</title>
        <authorList>
            <person name="Spring S."/>
            <person name="Bunk B."/>
            <person name="Sproer C."/>
        </authorList>
    </citation>
    <scope>NUCLEOTIDE SEQUENCE [LARGE SCALE GENOMIC DNA]</scope>
    <source>
        <strain evidence="9">SM-Chi-D1</strain>
    </source>
</reference>
<dbReference type="SUPFAM" id="SSF53328">
    <property type="entry name" value="Formyltransferase"/>
    <property type="match status" value="1"/>
</dbReference>
<comment type="catalytic activity">
    <reaction evidence="5">
        <text>L-methionyl-tRNA(fMet) + (6R)-10-formyltetrahydrofolate = N-formyl-L-methionyl-tRNA(fMet) + (6S)-5,6,7,8-tetrahydrofolate + H(+)</text>
        <dbReference type="Rhea" id="RHEA:24380"/>
        <dbReference type="Rhea" id="RHEA-COMP:9952"/>
        <dbReference type="Rhea" id="RHEA-COMP:9953"/>
        <dbReference type="ChEBI" id="CHEBI:15378"/>
        <dbReference type="ChEBI" id="CHEBI:57453"/>
        <dbReference type="ChEBI" id="CHEBI:78530"/>
        <dbReference type="ChEBI" id="CHEBI:78844"/>
        <dbReference type="ChEBI" id="CHEBI:195366"/>
        <dbReference type="EC" id="2.1.2.9"/>
    </reaction>
</comment>
<evidence type="ECO:0000256" key="2">
    <source>
        <dbReference type="ARBA" id="ARBA00012261"/>
    </source>
</evidence>
<dbReference type="EC" id="2.1.2.9" evidence="2 5"/>
<dbReference type="SUPFAM" id="SSF50486">
    <property type="entry name" value="FMT C-terminal domain-like"/>
    <property type="match status" value="1"/>
</dbReference>
<proteinExistence type="inferred from homology"/>
<dbReference type="AlphaFoldDB" id="A0A1Q2MIU4"/>
<feature type="domain" description="Formyl transferase N-terminal" evidence="6">
    <location>
        <begin position="1"/>
        <end position="170"/>
    </location>
</feature>
<dbReference type="CDD" id="cd08704">
    <property type="entry name" value="Met_tRNA_FMT_C"/>
    <property type="match status" value="1"/>
</dbReference>
<dbReference type="KEGG" id="pbas:SMSP2_02990"/>
<dbReference type="STRING" id="1851148.SMSP2_02990"/>
<dbReference type="NCBIfam" id="TIGR00460">
    <property type="entry name" value="fmt"/>
    <property type="match status" value="1"/>
</dbReference>
<dbReference type="HAMAP" id="MF_00182">
    <property type="entry name" value="Formyl_trans"/>
    <property type="match status" value="1"/>
</dbReference>
<comment type="function">
    <text evidence="5">Attaches a formyl group to the free amino group of methionyl-tRNA(fMet). The formyl group appears to play a dual role in the initiator identity of N-formylmethionyl-tRNA by promoting its recognition by IF2 and preventing the misappropriation of this tRNA by the elongation apparatus.</text>
</comment>
<feature type="binding site" evidence="5">
    <location>
        <begin position="109"/>
        <end position="112"/>
    </location>
    <ligand>
        <name>(6S)-5,6,7,8-tetrahydrofolate</name>
        <dbReference type="ChEBI" id="CHEBI:57453"/>
    </ligand>
</feature>
<evidence type="ECO:0000259" key="6">
    <source>
        <dbReference type="Pfam" id="PF00551"/>
    </source>
</evidence>
<evidence type="ECO:0000313" key="9">
    <source>
        <dbReference type="Proteomes" id="UP000188181"/>
    </source>
</evidence>
<dbReference type="InterPro" id="IPR005794">
    <property type="entry name" value="Fmt"/>
</dbReference>